<sequence length="124" mass="14540">MPEPPNLRLDELDFLKKYTELNKQRTYHILMVQDVEDDKEIEKASWVLDSGAMKICKMFGWWVECTDEITSSNRSHHGNKNGHPLSSDSKNYMWLNQMNTPLKDADQEIADILASEKARQWQLE</sequence>
<dbReference type="EMBL" id="CM010723">
    <property type="protein sequence ID" value="RZC76090.1"/>
    <property type="molecule type" value="Genomic_DNA"/>
</dbReference>
<dbReference type="AlphaFoldDB" id="A0A4Y7KUP8"/>
<evidence type="ECO:0000256" key="1">
    <source>
        <dbReference type="SAM" id="MobiDB-lite"/>
    </source>
</evidence>
<feature type="region of interest" description="Disordered" evidence="1">
    <location>
        <begin position="71"/>
        <end position="90"/>
    </location>
</feature>
<evidence type="ECO:0000313" key="3">
    <source>
        <dbReference type="Proteomes" id="UP000316621"/>
    </source>
</evidence>
<dbReference type="Proteomes" id="UP000316621">
    <property type="component" value="Chromosome 9"/>
</dbReference>
<organism evidence="2 3">
    <name type="scientific">Papaver somniferum</name>
    <name type="common">Opium poppy</name>
    <dbReference type="NCBI Taxonomy" id="3469"/>
    <lineage>
        <taxon>Eukaryota</taxon>
        <taxon>Viridiplantae</taxon>
        <taxon>Streptophyta</taxon>
        <taxon>Embryophyta</taxon>
        <taxon>Tracheophyta</taxon>
        <taxon>Spermatophyta</taxon>
        <taxon>Magnoliopsida</taxon>
        <taxon>Ranunculales</taxon>
        <taxon>Papaveraceae</taxon>
        <taxon>Papaveroideae</taxon>
        <taxon>Papaver</taxon>
    </lineage>
</organism>
<proteinExistence type="predicted"/>
<protein>
    <submittedName>
        <fullName evidence="2">Uncharacterized protein</fullName>
    </submittedName>
</protein>
<reference evidence="2 3" key="1">
    <citation type="journal article" date="2018" name="Science">
        <title>The opium poppy genome and morphinan production.</title>
        <authorList>
            <person name="Guo L."/>
            <person name="Winzer T."/>
            <person name="Yang X."/>
            <person name="Li Y."/>
            <person name="Ning Z."/>
            <person name="He Z."/>
            <person name="Teodor R."/>
            <person name="Lu Y."/>
            <person name="Bowser T.A."/>
            <person name="Graham I.A."/>
            <person name="Ye K."/>
        </authorList>
    </citation>
    <scope>NUCLEOTIDE SEQUENCE [LARGE SCALE GENOMIC DNA]</scope>
    <source>
        <strain evidence="3">cv. HN1</strain>
        <tissue evidence="2">Leaves</tissue>
    </source>
</reference>
<keyword evidence="3" id="KW-1185">Reference proteome</keyword>
<dbReference type="Gramene" id="RZC76090">
    <property type="protein sequence ID" value="RZC76090"/>
    <property type="gene ID" value="C5167_000228"/>
</dbReference>
<evidence type="ECO:0000313" key="2">
    <source>
        <dbReference type="EMBL" id="RZC76090.1"/>
    </source>
</evidence>
<gene>
    <name evidence="2" type="ORF">C5167_000228</name>
</gene>
<accession>A0A4Y7KUP8</accession>
<name>A0A4Y7KUP8_PAPSO</name>